<evidence type="ECO:0000256" key="1">
    <source>
        <dbReference type="SAM" id="Phobius"/>
    </source>
</evidence>
<keyword evidence="1" id="KW-0472">Membrane</keyword>
<protein>
    <submittedName>
        <fullName evidence="2">Glycosyltransferase</fullName>
    </submittedName>
</protein>
<reference evidence="3" key="1">
    <citation type="journal article" date="2019" name="Int. J. Syst. Evol. Microbiol.">
        <title>The Global Catalogue of Microorganisms (GCM) 10K type strain sequencing project: providing services to taxonomists for standard genome sequencing and annotation.</title>
        <authorList>
            <consortium name="The Broad Institute Genomics Platform"/>
            <consortium name="The Broad Institute Genome Sequencing Center for Infectious Disease"/>
            <person name="Wu L."/>
            <person name="Ma J."/>
        </authorList>
    </citation>
    <scope>NUCLEOTIDE SEQUENCE [LARGE SCALE GENOMIC DNA]</scope>
    <source>
        <strain evidence="3">JCM 17130</strain>
    </source>
</reference>
<feature type="transmembrane region" description="Helical" evidence="1">
    <location>
        <begin position="136"/>
        <end position="161"/>
    </location>
</feature>
<proteinExistence type="predicted"/>
<accession>A0ABW4L6T9</accession>
<comment type="caution">
    <text evidence="2">The sequence shown here is derived from an EMBL/GenBank/DDBJ whole genome shotgun (WGS) entry which is preliminary data.</text>
</comment>
<dbReference type="Proteomes" id="UP001597277">
    <property type="component" value="Unassembled WGS sequence"/>
</dbReference>
<feature type="transmembrane region" description="Helical" evidence="1">
    <location>
        <begin position="181"/>
        <end position="201"/>
    </location>
</feature>
<keyword evidence="1" id="KW-0812">Transmembrane</keyword>
<gene>
    <name evidence="2" type="ORF">ACFSE6_07880</name>
</gene>
<sequence>MTEVGEGVRADGDGAQRVGVLGRFTSGVYWFLIVGLLLVATTLPGSVPLMLLDRSAGNIPLVALCLVPLGPALAAALFALRDRTRAEALTPGRSFVRGYRLNATDVLKLWVPALAVETMIGISLANLGLAGVPTGYGAVLVVIGVLVAVWSLQAVVIASLFALRTRDVARLAVYYMGRTPLVALGVLGTLVVTFALVYLTFDAMLALAGPLLVHMLLRTCDAMVRHVESTFIA</sequence>
<name>A0ABW4L6T9_9MICO</name>
<dbReference type="EMBL" id="JBHUEE010000003">
    <property type="protein sequence ID" value="MFD1717749.1"/>
    <property type="molecule type" value="Genomic_DNA"/>
</dbReference>
<feature type="transmembrane region" description="Helical" evidence="1">
    <location>
        <begin position="109"/>
        <end position="130"/>
    </location>
</feature>
<feature type="transmembrane region" description="Helical" evidence="1">
    <location>
        <begin position="27"/>
        <end position="47"/>
    </location>
</feature>
<evidence type="ECO:0000313" key="3">
    <source>
        <dbReference type="Proteomes" id="UP001597277"/>
    </source>
</evidence>
<organism evidence="2 3">
    <name type="scientific">Georgenia deserti</name>
    <dbReference type="NCBI Taxonomy" id="2093781"/>
    <lineage>
        <taxon>Bacteria</taxon>
        <taxon>Bacillati</taxon>
        <taxon>Actinomycetota</taxon>
        <taxon>Actinomycetes</taxon>
        <taxon>Micrococcales</taxon>
        <taxon>Bogoriellaceae</taxon>
        <taxon>Georgenia</taxon>
    </lineage>
</organism>
<evidence type="ECO:0000313" key="2">
    <source>
        <dbReference type="EMBL" id="MFD1717749.1"/>
    </source>
</evidence>
<feature type="transmembrane region" description="Helical" evidence="1">
    <location>
        <begin position="59"/>
        <end position="80"/>
    </location>
</feature>
<keyword evidence="3" id="KW-1185">Reference proteome</keyword>
<dbReference type="RefSeq" id="WP_388004657.1">
    <property type="nucleotide sequence ID" value="NZ_JBHUEE010000003.1"/>
</dbReference>
<keyword evidence="1" id="KW-1133">Transmembrane helix</keyword>